<evidence type="ECO:0000256" key="2">
    <source>
        <dbReference type="ARBA" id="ARBA00023002"/>
    </source>
</evidence>
<keyword evidence="8" id="KW-1185">Reference proteome</keyword>
<dbReference type="Proteomes" id="UP000250043">
    <property type="component" value="Unassembled WGS sequence"/>
</dbReference>
<comment type="similarity">
    <text evidence="1 5">Belongs to the aldehyde dehydrogenase family.</text>
</comment>
<dbReference type="AlphaFoldDB" id="A0A8E2AQX7"/>
<proteinExistence type="inferred from homology"/>
<gene>
    <name evidence="7" type="ORF">OBBRIDRAFT_222295</name>
</gene>
<reference evidence="7 8" key="1">
    <citation type="submission" date="2016-07" db="EMBL/GenBank/DDBJ databases">
        <title>Draft genome of the white-rot fungus Obba rivulosa 3A-2.</title>
        <authorList>
            <consortium name="DOE Joint Genome Institute"/>
            <person name="Miettinen O."/>
            <person name="Riley R."/>
            <person name="Acob R."/>
            <person name="Barry K."/>
            <person name="Cullen D."/>
            <person name="De Vries R."/>
            <person name="Hainaut M."/>
            <person name="Hatakka A."/>
            <person name="Henrissat B."/>
            <person name="Hilden K."/>
            <person name="Kuo R."/>
            <person name="Labutti K."/>
            <person name="Lipzen A."/>
            <person name="Makela M.R."/>
            <person name="Sandor L."/>
            <person name="Spatafora J.W."/>
            <person name="Grigoriev I.V."/>
            <person name="Hibbett D.S."/>
        </authorList>
    </citation>
    <scope>NUCLEOTIDE SEQUENCE [LARGE SCALE GENOMIC DNA]</scope>
    <source>
        <strain evidence="7 8">3A-2</strain>
    </source>
</reference>
<keyword evidence="2 5" id="KW-0560">Oxidoreductase</keyword>
<dbReference type="InterPro" id="IPR016163">
    <property type="entry name" value="Ald_DH_C"/>
</dbReference>
<dbReference type="Pfam" id="PF00171">
    <property type="entry name" value="Aldedh"/>
    <property type="match status" value="1"/>
</dbReference>
<dbReference type="InterPro" id="IPR016162">
    <property type="entry name" value="Ald_DH_N"/>
</dbReference>
<dbReference type="InterPro" id="IPR015590">
    <property type="entry name" value="Aldehyde_DH_dom"/>
</dbReference>
<dbReference type="Gene3D" id="3.40.605.10">
    <property type="entry name" value="Aldehyde Dehydrogenase, Chain A, domain 1"/>
    <property type="match status" value="1"/>
</dbReference>
<sequence length="488" mass="52129">MSVPLTSLYIDGQYRPASDSSTYEVCNPYSQEIVGIAAAATSQDCKDAVEAAQRAYRSWDNTPLNTRREVFLKAAELIQEDKYKLKFGAALQEETAAVDFIVIFNIMVAVDWLRVYAGMALEYKSQTFPSINPGGHVVEVRKAKGVVFAIAPWNAPLILTLRAIGVPILCGNAVVLKCSEASPRSQAIVTELFKEAGLPDGVLNFISTSRTDAPTRVSEIITHPLVKVINFTGSDVVGKVIAAEAAKYLKPCVLELGGKSAVVVLEDADIERAARAITSSALAHSGQVCMSTERVIVSRKVAPALKSALAALFNRLRAGGPGSGSDLSALFREDSAAKVMDMIKDATEKGATLLAGDGTRDGAIVQPHLVADVTTDMWIWNRETFGPVVTVIEFDTVEEAIELANSTDYSLTSALWTQNINATLDVGSRIRASVVNVNGPTIHFEGTSVGMAGLGGATGYGHFDVDSFTDVKSLVIHPAMNLPYPFVG</sequence>
<protein>
    <submittedName>
        <fullName evidence="7">Aldehyde dehydrogenase</fullName>
    </submittedName>
</protein>
<dbReference type="PROSITE" id="PS00687">
    <property type="entry name" value="ALDEHYDE_DEHYDR_GLU"/>
    <property type="match status" value="1"/>
</dbReference>
<evidence type="ECO:0000256" key="5">
    <source>
        <dbReference type="RuleBase" id="RU003345"/>
    </source>
</evidence>
<feature type="active site" evidence="4">
    <location>
        <position position="255"/>
    </location>
</feature>
<evidence type="ECO:0000256" key="4">
    <source>
        <dbReference type="PROSITE-ProRule" id="PRU10007"/>
    </source>
</evidence>
<evidence type="ECO:0000259" key="6">
    <source>
        <dbReference type="Pfam" id="PF00171"/>
    </source>
</evidence>
<dbReference type="Gene3D" id="3.40.309.10">
    <property type="entry name" value="Aldehyde Dehydrogenase, Chain A, domain 2"/>
    <property type="match status" value="1"/>
</dbReference>
<dbReference type="OrthoDB" id="310895at2759"/>
<feature type="domain" description="Aldehyde dehydrogenase" evidence="6">
    <location>
        <begin position="18"/>
        <end position="471"/>
    </location>
</feature>
<dbReference type="InterPro" id="IPR029510">
    <property type="entry name" value="Ald_DH_CS_GLU"/>
</dbReference>
<dbReference type="PANTHER" id="PTHR42986">
    <property type="entry name" value="BENZALDEHYDE DEHYDROGENASE YFMT"/>
    <property type="match status" value="1"/>
</dbReference>
<dbReference type="SUPFAM" id="SSF53720">
    <property type="entry name" value="ALDH-like"/>
    <property type="match status" value="1"/>
</dbReference>
<evidence type="ECO:0000313" key="7">
    <source>
        <dbReference type="EMBL" id="OCH86492.1"/>
    </source>
</evidence>
<evidence type="ECO:0000256" key="1">
    <source>
        <dbReference type="ARBA" id="ARBA00009986"/>
    </source>
</evidence>
<evidence type="ECO:0000256" key="3">
    <source>
        <dbReference type="ARBA" id="ARBA00023027"/>
    </source>
</evidence>
<dbReference type="GO" id="GO:0016620">
    <property type="term" value="F:oxidoreductase activity, acting on the aldehyde or oxo group of donors, NAD or NADP as acceptor"/>
    <property type="evidence" value="ECO:0007669"/>
    <property type="project" value="InterPro"/>
</dbReference>
<keyword evidence="3" id="KW-0520">NAD</keyword>
<accession>A0A8E2AQX7</accession>
<dbReference type="InterPro" id="IPR016161">
    <property type="entry name" value="Ald_DH/histidinol_DH"/>
</dbReference>
<dbReference type="EMBL" id="KV722525">
    <property type="protein sequence ID" value="OCH86492.1"/>
    <property type="molecule type" value="Genomic_DNA"/>
</dbReference>
<dbReference type="PANTHER" id="PTHR42986:SF1">
    <property type="entry name" value="BENZALDEHYDE DEHYDROGENASE YFMT"/>
    <property type="match status" value="1"/>
</dbReference>
<name>A0A8E2AQX7_9APHY</name>
<evidence type="ECO:0000313" key="8">
    <source>
        <dbReference type="Proteomes" id="UP000250043"/>
    </source>
</evidence>
<organism evidence="7 8">
    <name type="scientific">Obba rivulosa</name>
    <dbReference type="NCBI Taxonomy" id="1052685"/>
    <lineage>
        <taxon>Eukaryota</taxon>
        <taxon>Fungi</taxon>
        <taxon>Dikarya</taxon>
        <taxon>Basidiomycota</taxon>
        <taxon>Agaricomycotina</taxon>
        <taxon>Agaricomycetes</taxon>
        <taxon>Polyporales</taxon>
        <taxon>Gelatoporiaceae</taxon>
        <taxon>Obba</taxon>
    </lineage>
</organism>